<dbReference type="PROSITE" id="PS50853">
    <property type="entry name" value="FN3"/>
    <property type="match status" value="1"/>
</dbReference>
<dbReference type="GO" id="GO:0009252">
    <property type="term" value="P:peptidoglycan biosynthetic process"/>
    <property type="evidence" value="ECO:0007669"/>
    <property type="project" value="UniProtKB-KW"/>
</dbReference>
<dbReference type="GO" id="GO:0008658">
    <property type="term" value="F:penicillin binding"/>
    <property type="evidence" value="ECO:0007669"/>
    <property type="project" value="InterPro"/>
</dbReference>
<feature type="region of interest" description="Disordered" evidence="14">
    <location>
        <begin position="1"/>
        <end position="20"/>
    </location>
</feature>
<keyword evidence="15" id="KW-0472">Membrane</keyword>
<evidence type="ECO:0000256" key="3">
    <source>
        <dbReference type="ARBA" id="ARBA00022645"/>
    </source>
</evidence>
<comment type="similarity">
    <text evidence="2">In the N-terminal section; belongs to the glycosyltransferase 51 family.</text>
</comment>
<feature type="compositionally biased region" description="Basic residues" evidence="14">
    <location>
        <begin position="8"/>
        <end position="20"/>
    </location>
</feature>
<evidence type="ECO:0000256" key="5">
    <source>
        <dbReference type="ARBA" id="ARBA00022676"/>
    </source>
</evidence>
<comment type="catalytic activity">
    <reaction evidence="13">
        <text>[GlcNAc-(1-&gt;4)-Mur2Ac(oyl-L-Ala-gamma-D-Glu-L-Lys-D-Ala-D-Ala)](n)-di-trans,octa-cis-undecaprenyl diphosphate + beta-D-GlcNAc-(1-&gt;4)-Mur2Ac(oyl-L-Ala-gamma-D-Glu-L-Lys-D-Ala-D-Ala)-di-trans,octa-cis-undecaprenyl diphosphate = [GlcNAc-(1-&gt;4)-Mur2Ac(oyl-L-Ala-gamma-D-Glu-L-Lys-D-Ala-D-Ala)](n+1)-di-trans,octa-cis-undecaprenyl diphosphate + di-trans,octa-cis-undecaprenyl diphosphate + H(+)</text>
        <dbReference type="Rhea" id="RHEA:23708"/>
        <dbReference type="Rhea" id="RHEA-COMP:9602"/>
        <dbReference type="Rhea" id="RHEA-COMP:9603"/>
        <dbReference type="ChEBI" id="CHEBI:15378"/>
        <dbReference type="ChEBI" id="CHEBI:58405"/>
        <dbReference type="ChEBI" id="CHEBI:60033"/>
        <dbReference type="ChEBI" id="CHEBI:78435"/>
        <dbReference type="EC" id="2.4.99.28"/>
    </reaction>
</comment>
<dbReference type="SUPFAM" id="SSF56601">
    <property type="entry name" value="beta-lactamase/transpeptidase-like"/>
    <property type="match status" value="1"/>
</dbReference>
<evidence type="ECO:0000256" key="15">
    <source>
        <dbReference type="SAM" id="Phobius"/>
    </source>
</evidence>
<dbReference type="AlphaFoldDB" id="A0A841RGL8"/>
<dbReference type="SMART" id="SM00060">
    <property type="entry name" value="FN3"/>
    <property type="match status" value="2"/>
</dbReference>
<feature type="compositionally biased region" description="Acidic residues" evidence="14">
    <location>
        <begin position="882"/>
        <end position="901"/>
    </location>
</feature>
<evidence type="ECO:0000256" key="1">
    <source>
        <dbReference type="ARBA" id="ARBA00007090"/>
    </source>
</evidence>
<evidence type="ECO:0000256" key="9">
    <source>
        <dbReference type="ARBA" id="ARBA00022984"/>
    </source>
</evidence>
<dbReference type="Pfam" id="PF00041">
    <property type="entry name" value="fn3"/>
    <property type="match status" value="1"/>
</dbReference>
<dbReference type="InterPro" id="IPR001460">
    <property type="entry name" value="PCN-bd_Tpept"/>
</dbReference>
<comment type="caution">
    <text evidence="17">The sequence shown here is derived from an EMBL/GenBank/DDBJ whole genome shotgun (WGS) entry which is preliminary data.</text>
</comment>
<dbReference type="PANTHER" id="PTHR32282">
    <property type="entry name" value="BINDING PROTEIN TRANSPEPTIDASE, PUTATIVE-RELATED"/>
    <property type="match status" value="1"/>
</dbReference>
<evidence type="ECO:0000256" key="13">
    <source>
        <dbReference type="ARBA" id="ARBA00049902"/>
    </source>
</evidence>
<gene>
    <name evidence="17" type="ORF">GGQ92_000386</name>
</gene>
<keyword evidence="15" id="KW-0812">Transmembrane</keyword>
<keyword evidence="10" id="KW-0511">Multifunctional enzyme</keyword>
<dbReference type="GO" id="GO:0008955">
    <property type="term" value="F:peptidoglycan glycosyltransferase activity"/>
    <property type="evidence" value="ECO:0007669"/>
    <property type="project" value="UniProtKB-EC"/>
</dbReference>
<keyword evidence="4" id="KW-0645">Protease</keyword>
<dbReference type="Pfam" id="PF00912">
    <property type="entry name" value="Transgly"/>
    <property type="match status" value="1"/>
</dbReference>
<dbReference type="Pfam" id="PF00905">
    <property type="entry name" value="Transpeptidase"/>
    <property type="match status" value="1"/>
</dbReference>
<sequence>MANEQSSRKARRKQAQKQKSKNKPLWKRIFRIALIAILLIGLGVGSVFGYYVVTAPDLDEELLADPASTKLLDINGDIFADLGVEKRSKISYNDIPDILEDAILATEDVRFFNHIGIDFRRIGAAVLANFSDGFGSQGASTITQQVVKGSFLSDDKTMKRKVQEQWLSLKLEQKYSKEEIFEMYVNKIYYGAGAYGAATAAEVYFGKTDLNDLTLPEAALLAGLPQRPSAYDPFVNPDLAKERMETVLNLMVRHNKISQAEADEALEVDVTSLLTTKRKDYVKYEGFIQQVEEEIEEKTGLNIYEDSLKIHTTIDPKAQEHVEFLLSDDESNPINYSSDPEMQVGLTVVDTQTGAIRAVGPGRNRDSNGWNYAIHGDGRQPGSTIKPLTVYGPAVEHMKMSTYHQLLDDKPYPIKGTDDVIRNAGRNYSGWVTAREALTRSLNVPTVKLMEEVGYENAKEFAKGLGLSFHEDSLTIGDAIGGTASTATPLEMAGAYAAFGNGGVYHEPYAVTKIEYPNGKVEEFKSKAEIAMEDYTAYMVTDMLKSVVQSGTGKSANISGLPMAGKTGTTNLDEKLGGGNPDVWFVGYTTNYTISVWTGHDKATEVLDKDVKGIARQLYRETMTYISEGVETKDFEKPSSVVEVKVEKGTNPPKLPSDYTPSSNIITELFVKGTEPSKVSETFDELEAVTNLSATYNEDSESIDVTWDHDNEDAEFKVSVGTSQDNLRELTTTDSTNVTIESVEKGSSYFIQVIAFTEELESEPASTSVEIESDQPDSLEAVTQLSQELNPNALKALVSWQYSSEYPVEFEVSVQMDGSTIENLTTNKNQLNLTQLQPEKTYTVTVTPVLKEPSLRGPSNSVQISTHGLSKEEENNQAPPPEDNEEDPDEAEENEQNEEENNQNNQNNGNNASQEQDEQEE</sequence>
<accession>A0A841RGL8</accession>
<dbReference type="SUPFAM" id="SSF53955">
    <property type="entry name" value="Lysozyme-like"/>
    <property type="match status" value="1"/>
</dbReference>
<dbReference type="NCBIfam" id="TIGR02074">
    <property type="entry name" value="PBP_1a_fam"/>
    <property type="match status" value="1"/>
</dbReference>
<dbReference type="InterPro" id="IPR036116">
    <property type="entry name" value="FN3_sf"/>
</dbReference>
<dbReference type="InterPro" id="IPR001264">
    <property type="entry name" value="Glyco_trans_51"/>
</dbReference>
<keyword evidence="9" id="KW-0573">Peptidoglycan synthesis</keyword>
<feature type="compositionally biased region" description="Low complexity" evidence="14">
    <location>
        <begin position="902"/>
        <end position="912"/>
    </location>
</feature>
<feature type="compositionally biased region" description="Polar residues" evidence="14">
    <location>
        <begin position="857"/>
        <end position="868"/>
    </location>
</feature>
<dbReference type="InterPro" id="IPR050396">
    <property type="entry name" value="Glycosyltr_51/Transpeptidase"/>
</dbReference>
<dbReference type="InterPro" id="IPR013783">
    <property type="entry name" value="Ig-like_fold"/>
</dbReference>
<keyword evidence="8" id="KW-0133">Cell shape</keyword>
<keyword evidence="7 17" id="KW-0378">Hydrolase</keyword>
<evidence type="ECO:0000256" key="14">
    <source>
        <dbReference type="SAM" id="MobiDB-lite"/>
    </source>
</evidence>
<dbReference type="GO" id="GO:0006508">
    <property type="term" value="P:proteolysis"/>
    <property type="evidence" value="ECO:0007669"/>
    <property type="project" value="UniProtKB-KW"/>
</dbReference>
<dbReference type="InterPro" id="IPR023346">
    <property type="entry name" value="Lysozyme-like_dom_sf"/>
</dbReference>
<dbReference type="InterPro" id="IPR003961">
    <property type="entry name" value="FN3_dom"/>
</dbReference>
<feature type="region of interest" description="Disordered" evidence="14">
    <location>
        <begin position="849"/>
        <end position="921"/>
    </location>
</feature>
<evidence type="ECO:0000256" key="10">
    <source>
        <dbReference type="ARBA" id="ARBA00023268"/>
    </source>
</evidence>
<evidence type="ECO:0000256" key="2">
    <source>
        <dbReference type="ARBA" id="ARBA00007739"/>
    </source>
</evidence>
<dbReference type="Gene3D" id="1.10.3810.10">
    <property type="entry name" value="Biosynthetic peptidoglycan transglycosylase-like"/>
    <property type="match status" value="1"/>
</dbReference>
<dbReference type="CDD" id="cd00063">
    <property type="entry name" value="FN3"/>
    <property type="match status" value="1"/>
</dbReference>
<dbReference type="PANTHER" id="PTHR32282:SF29">
    <property type="entry name" value="PENICILLIN-BINDING PROTEIN 1A"/>
    <property type="match status" value="1"/>
</dbReference>
<reference evidence="17 18" key="1">
    <citation type="submission" date="2020-08" db="EMBL/GenBank/DDBJ databases">
        <title>Genomic Encyclopedia of Type Strains, Phase IV (KMG-IV): sequencing the most valuable type-strain genomes for metagenomic binning, comparative biology and taxonomic classification.</title>
        <authorList>
            <person name="Goeker M."/>
        </authorList>
    </citation>
    <scope>NUCLEOTIDE SEQUENCE [LARGE SCALE GENOMIC DNA]</scope>
    <source>
        <strain evidence="17 18">DSM 11805</strain>
    </source>
</reference>
<evidence type="ECO:0000313" key="18">
    <source>
        <dbReference type="Proteomes" id="UP000572212"/>
    </source>
</evidence>
<keyword evidence="5 17" id="KW-0328">Glycosyltransferase</keyword>
<evidence type="ECO:0000256" key="6">
    <source>
        <dbReference type="ARBA" id="ARBA00022679"/>
    </source>
</evidence>
<dbReference type="InterPro" id="IPR036950">
    <property type="entry name" value="PBP_transglycosylase"/>
</dbReference>
<dbReference type="GO" id="GO:0030288">
    <property type="term" value="C:outer membrane-bounded periplasmic space"/>
    <property type="evidence" value="ECO:0007669"/>
    <property type="project" value="TreeGrafter"/>
</dbReference>
<feature type="transmembrane region" description="Helical" evidence="15">
    <location>
        <begin position="29"/>
        <end position="53"/>
    </location>
</feature>
<keyword evidence="6 17" id="KW-0808">Transferase</keyword>
<comment type="similarity">
    <text evidence="1">In the C-terminal section; belongs to the transpeptidase family.</text>
</comment>
<proteinExistence type="inferred from homology"/>
<dbReference type="Gene3D" id="2.60.40.10">
    <property type="entry name" value="Immunoglobulins"/>
    <property type="match status" value="2"/>
</dbReference>
<evidence type="ECO:0000259" key="16">
    <source>
        <dbReference type="PROSITE" id="PS50853"/>
    </source>
</evidence>
<dbReference type="GO" id="GO:0009002">
    <property type="term" value="F:serine-type D-Ala-D-Ala carboxypeptidase activity"/>
    <property type="evidence" value="ECO:0007669"/>
    <property type="project" value="UniProtKB-EC"/>
</dbReference>
<dbReference type="EC" id="2.4.1.-" evidence="17"/>
<dbReference type="FunFam" id="1.10.3810.10:FF:000001">
    <property type="entry name" value="Penicillin-binding protein 1A"/>
    <property type="match status" value="1"/>
</dbReference>
<evidence type="ECO:0000256" key="7">
    <source>
        <dbReference type="ARBA" id="ARBA00022801"/>
    </source>
</evidence>
<dbReference type="GO" id="GO:0008360">
    <property type="term" value="P:regulation of cell shape"/>
    <property type="evidence" value="ECO:0007669"/>
    <property type="project" value="UniProtKB-KW"/>
</dbReference>
<protein>
    <submittedName>
        <fullName evidence="17">Penicillin-binding protein 1A</fullName>
        <ecNumber evidence="17">2.4.1.-</ecNumber>
        <ecNumber evidence="17">3.4.-.-</ecNumber>
    </submittedName>
</protein>
<comment type="catalytic activity">
    <reaction evidence="12">
        <text>Preferential cleavage: (Ac)2-L-Lys-D-Ala-|-D-Ala. Also transpeptidation of peptidyl-alanyl moieties that are N-acyl substituents of D-alanine.</text>
        <dbReference type="EC" id="3.4.16.4"/>
    </reaction>
</comment>
<dbReference type="GO" id="GO:0071555">
    <property type="term" value="P:cell wall organization"/>
    <property type="evidence" value="ECO:0007669"/>
    <property type="project" value="UniProtKB-KW"/>
</dbReference>
<dbReference type="Proteomes" id="UP000572212">
    <property type="component" value="Unassembled WGS sequence"/>
</dbReference>
<evidence type="ECO:0000256" key="11">
    <source>
        <dbReference type="ARBA" id="ARBA00023316"/>
    </source>
</evidence>
<keyword evidence="11" id="KW-0961">Cell wall biogenesis/degradation</keyword>
<evidence type="ECO:0000256" key="4">
    <source>
        <dbReference type="ARBA" id="ARBA00022670"/>
    </source>
</evidence>
<dbReference type="SUPFAM" id="SSF49265">
    <property type="entry name" value="Fibronectin type III"/>
    <property type="match status" value="1"/>
</dbReference>
<feature type="domain" description="Fibronectin type-III" evidence="16">
    <location>
        <begin position="688"/>
        <end position="776"/>
    </location>
</feature>
<keyword evidence="18" id="KW-1185">Reference proteome</keyword>
<dbReference type="InterPro" id="IPR012338">
    <property type="entry name" value="Beta-lactam/transpept-like"/>
</dbReference>
<dbReference type="EMBL" id="JACHON010000001">
    <property type="protein sequence ID" value="MBB6511619.1"/>
    <property type="molecule type" value="Genomic_DNA"/>
</dbReference>
<evidence type="ECO:0000256" key="12">
    <source>
        <dbReference type="ARBA" id="ARBA00034000"/>
    </source>
</evidence>
<dbReference type="Gene3D" id="3.40.710.10">
    <property type="entry name" value="DD-peptidase/beta-lactamase superfamily"/>
    <property type="match status" value="1"/>
</dbReference>
<keyword evidence="15" id="KW-1133">Transmembrane helix</keyword>
<evidence type="ECO:0000313" key="17">
    <source>
        <dbReference type="EMBL" id="MBB6511619.1"/>
    </source>
</evidence>
<dbReference type="RefSeq" id="WP_184244008.1">
    <property type="nucleotide sequence ID" value="NZ_BAAACU010000022.1"/>
</dbReference>
<evidence type="ECO:0000256" key="8">
    <source>
        <dbReference type="ARBA" id="ARBA00022960"/>
    </source>
</evidence>
<name>A0A841RGL8_9BACI</name>
<keyword evidence="3" id="KW-0121">Carboxypeptidase</keyword>
<organism evidence="17 18">
    <name type="scientific">Gracilibacillus halotolerans</name>
    <dbReference type="NCBI Taxonomy" id="74386"/>
    <lineage>
        <taxon>Bacteria</taxon>
        <taxon>Bacillati</taxon>
        <taxon>Bacillota</taxon>
        <taxon>Bacilli</taxon>
        <taxon>Bacillales</taxon>
        <taxon>Bacillaceae</taxon>
        <taxon>Gracilibacillus</taxon>
    </lineage>
</organism>
<dbReference type="EC" id="3.4.-.-" evidence="17"/>